<feature type="compositionally biased region" description="Low complexity" evidence="1">
    <location>
        <begin position="93"/>
        <end position="110"/>
    </location>
</feature>
<dbReference type="Pfam" id="PF01833">
    <property type="entry name" value="TIG"/>
    <property type="match status" value="1"/>
</dbReference>
<dbReference type="EMBL" id="CAUYUJ010018286">
    <property type="protein sequence ID" value="CAK0882338.1"/>
    <property type="molecule type" value="Genomic_DNA"/>
</dbReference>
<proteinExistence type="predicted"/>
<sequence>MEPLGPPLLVRVSVVDRRGKQPGQACRDLRLRALGCTRLGQLRELVRMKLAMPSEAPPGAPPPRAPRTAPARAAGGVAARLADAAGGEDRRPASPAARAAPRCGSPAREPPELRLVLGGRLLGEEDEERSLADLGLAAGAAVHCVLSAPSAASGGQPLVCYPHRCTVDGGRSVQLLGERFPLSPQTRCRFGTVVVDAKVEADGVQGVAAEVSCTAPPHPAGPVTLSVSFDGGTTWLGGPTFWYVDPSAAGCPHGVPVPAPCAGGAHRVRTAALFGHQATRWDPNDRGPGSGGCA</sequence>
<feature type="region of interest" description="Disordered" evidence="1">
    <location>
        <begin position="53"/>
        <end position="110"/>
    </location>
</feature>
<feature type="compositionally biased region" description="Low complexity" evidence="1">
    <location>
        <begin position="66"/>
        <end position="85"/>
    </location>
</feature>
<comment type="caution">
    <text evidence="3">The sequence shown here is derived from an EMBL/GenBank/DDBJ whole genome shotgun (WGS) entry which is preliminary data.</text>
</comment>
<dbReference type="Proteomes" id="UP001189429">
    <property type="component" value="Unassembled WGS sequence"/>
</dbReference>
<dbReference type="SUPFAM" id="SSF81296">
    <property type="entry name" value="E set domains"/>
    <property type="match status" value="1"/>
</dbReference>
<dbReference type="InterPro" id="IPR002909">
    <property type="entry name" value="IPT_dom"/>
</dbReference>
<reference evidence="3" key="1">
    <citation type="submission" date="2023-10" db="EMBL/GenBank/DDBJ databases">
        <authorList>
            <person name="Chen Y."/>
            <person name="Shah S."/>
            <person name="Dougan E. K."/>
            <person name="Thang M."/>
            <person name="Chan C."/>
        </authorList>
    </citation>
    <scope>NUCLEOTIDE SEQUENCE [LARGE SCALE GENOMIC DNA]</scope>
</reference>
<gene>
    <name evidence="3" type="ORF">PCOR1329_LOCUS64892</name>
</gene>
<accession>A0ABN9W867</accession>
<evidence type="ECO:0000259" key="2">
    <source>
        <dbReference type="Pfam" id="PF01833"/>
    </source>
</evidence>
<dbReference type="InterPro" id="IPR014756">
    <property type="entry name" value="Ig_E-set"/>
</dbReference>
<dbReference type="InterPro" id="IPR013783">
    <property type="entry name" value="Ig-like_fold"/>
</dbReference>
<evidence type="ECO:0000256" key="1">
    <source>
        <dbReference type="SAM" id="MobiDB-lite"/>
    </source>
</evidence>
<evidence type="ECO:0000313" key="4">
    <source>
        <dbReference type="Proteomes" id="UP001189429"/>
    </source>
</evidence>
<feature type="compositionally biased region" description="Pro residues" evidence="1">
    <location>
        <begin position="55"/>
        <end position="65"/>
    </location>
</feature>
<keyword evidence="4" id="KW-1185">Reference proteome</keyword>
<evidence type="ECO:0000313" key="3">
    <source>
        <dbReference type="EMBL" id="CAK0882338.1"/>
    </source>
</evidence>
<feature type="domain" description="IPT/TIG" evidence="2">
    <location>
        <begin position="161"/>
        <end position="241"/>
    </location>
</feature>
<dbReference type="Gene3D" id="2.60.40.10">
    <property type="entry name" value="Immunoglobulins"/>
    <property type="match status" value="1"/>
</dbReference>
<protein>
    <recommendedName>
        <fullName evidence="2">IPT/TIG domain-containing protein</fullName>
    </recommendedName>
</protein>
<name>A0ABN9W867_9DINO</name>
<organism evidence="3 4">
    <name type="scientific">Prorocentrum cordatum</name>
    <dbReference type="NCBI Taxonomy" id="2364126"/>
    <lineage>
        <taxon>Eukaryota</taxon>
        <taxon>Sar</taxon>
        <taxon>Alveolata</taxon>
        <taxon>Dinophyceae</taxon>
        <taxon>Prorocentrales</taxon>
        <taxon>Prorocentraceae</taxon>
        <taxon>Prorocentrum</taxon>
    </lineage>
</organism>